<proteinExistence type="predicted"/>
<reference evidence="1" key="1">
    <citation type="submission" date="2012-09" db="EMBL/GenBank/DDBJ databases">
        <authorList>
            <person name="Martin A.A."/>
        </authorList>
    </citation>
    <scope>NUCLEOTIDE SEQUENCE</scope>
</reference>
<sequence>MLRILMYLQSERLGQRFDFAGNGFGSAGAVDTKSEMVTAEASIRDQKILNAIASYAVLRNSNMSDSIQNERAVVELMRFIMQQPFDFLRIFVGDSCLIMTEGQLDFSGFSVKQGWTVPVALQIYWKPVFVIIYEAKVVSELIINLLSRLSLNENPPHVELQLVAWTKFFLEPCIENRATMSTTGGGSDEDCFVMCDPEQWCSVPLGLLPGASVDNFSLIIDDEYIVSQRRAQQRNDLLLGVDIEFLPRAITYLSHLFPLKDDSISFTFGNDESTIAKELSNSSGEGEEYDAAAIDRVFWRDVATHLHTNEFKDIEQISTYHLANAAFRRTEYNKKRNFTYGINLQDRKETFNTSSEGLPNQLSSWLLHEIKYDQNKGKLNYETQFVFGVARASGGHTPVHLQSIINDDHGRLQINVVNMSYIVNSVQRQEVAGRLNFYEKFFGGLTIVCAQMVDNEPRSLGFVHNIDYFVNADDEDLFFLDSMKYEDYVTIDSSPSNLPYLNETMNIKRTNALQENF</sequence>
<organism evidence="1 2">
    <name type="scientific">Angiostrongylus cantonensis</name>
    <name type="common">Rat lungworm</name>
    <dbReference type="NCBI Taxonomy" id="6313"/>
    <lineage>
        <taxon>Eukaryota</taxon>
        <taxon>Metazoa</taxon>
        <taxon>Ecdysozoa</taxon>
        <taxon>Nematoda</taxon>
        <taxon>Chromadorea</taxon>
        <taxon>Rhabditida</taxon>
        <taxon>Rhabditina</taxon>
        <taxon>Rhabditomorpha</taxon>
        <taxon>Strongyloidea</taxon>
        <taxon>Metastrongylidae</taxon>
        <taxon>Angiostrongylus</taxon>
    </lineage>
</organism>
<reference evidence="2" key="2">
    <citation type="submission" date="2016-04" db="UniProtKB">
        <authorList>
            <consortium name="WormBaseParasite"/>
        </authorList>
    </citation>
    <scope>IDENTIFICATION</scope>
</reference>
<evidence type="ECO:0000313" key="1">
    <source>
        <dbReference type="Proteomes" id="UP000035642"/>
    </source>
</evidence>
<dbReference type="STRING" id="6313.A0A158P9G2"/>
<dbReference type="Proteomes" id="UP000035642">
    <property type="component" value="Unassembled WGS sequence"/>
</dbReference>
<dbReference type="AlphaFoldDB" id="A0A158P9G2"/>
<protein>
    <submittedName>
        <fullName evidence="2">FSA_C domain-containing protein</fullName>
    </submittedName>
</protein>
<accession>A0A158P9G2</accession>
<name>A0A158P9G2_ANGCA</name>
<keyword evidence="1" id="KW-1185">Reference proteome</keyword>
<evidence type="ECO:0000313" key="2">
    <source>
        <dbReference type="WBParaSite" id="ACAC_0000821001-mRNA-1"/>
    </source>
</evidence>
<dbReference type="WBParaSite" id="ACAC_0000821001-mRNA-1">
    <property type="protein sequence ID" value="ACAC_0000821001-mRNA-1"/>
    <property type="gene ID" value="ACAC_0000821001"/>
</dbReference>